<dbReference type="OrthoDB" id="8535430at2"/>
<dbReference type="InterPro" id="IPR039536">
    <property type="entry name" value="TetR_C_Proteobacteria"/>
</dbReference>
<dbReference type="FunFam" id="1.10.10.60:FF:000141">
    <property type="entry name" value="TetR family transcriptional regulator"/>
    <property type="match status" value="1"/>
</dbReference>
<dbReference type="Gene3D" id="1.10.357.10">
    <property type="entry name" value="Tetracycline Repressor, domain 2"/>
    <property type="match status" value="1"/>
</dbReference>
<dbReference type="GO" id="GO:0003700">
    <property type="term" value="F:DNA-binding transcription factor activity"/>
    <property type="evidence" value="ECO:0007669"/>
    <property type="project" value="TreeGrafter"/>
</dbReference>
<keyword evidence="3" id="KW-0804">Transcription</keyword>
<dbReference type="InterPro" id="IPR050109">
    <property type="entry name" value="HTH-type_TetR-like_transc_reg"/>
</dbReference>
<reference evidence="5 6" key="1">
    <citation type="submission" date="2015-11" db="EMBL/GenBank/DDBJ databases">
        <title>Genome sequences of Lysobacter enzymogenes strain C3 and Lysobacter antibioticus ATCC 29479.</title>
        <authorList>
            <person name="Kobayashi D.Y."/>
        </authorList>
    </citation>
    <scope>NUCLEOTIDE SEQUENCE [LARGE SCALE GENOMIC DNA]</scope>
    <source>
        <strain evidence="5 6">C3</strain>
    </source>
</reference>
<organism evidence="5 6">
    <name type="scientific">Lysobacter enzymogenes</name>
    <dbReference type="NCBI Taxonomy" id="69"/>
    <lineage>
        <taxon>Bacteria</taxon>
        <taxon>Pseudomonadati</taxon>
        <taxon>Pseudomonadota</taxon>
        <taxon>Gammaproteobacteria</taxon>
        <taxon>Lysobacterales</taxon>
        <taxon>Lysobacteraceae</taxon>
        <taxon>Lysobacter</taxon>
    </lineage>
</organism>
<protein>
    <submittedName>
        <fullName evidence="5">Transcriptional regulator, TetR family</fullName>
    </submittedName>
</protein>
<dbReference type="GO" id="GO:0000976">
    <property type="term" value="F:transcription cis-regulatory region binding"/>
    <property type="evidence" value="ECO:0007669"/>
    <property type="project" value="TreeGrafter"/>
</dbReference>
<dbReference type="InterPro" id="IPR009057">
    <property type="entry name" value="Homeodomain-like_sf"/>
</dbReference>
<evidence type="ECO:0000256" key="3">
    <source>
        <dbReference type="ARBA" id="ARBA00023163"/>
    </source>
</evidence>
<dbReference type="SUPFAM" id="SSF46689">
    <property type="entry name" value="Homeodomain-like"/>
    <property type="match status" value="1"/>
</dbReference>
<dbReference type="PANTHER" id="PTHR30055:SF146">
    <property type="entry name" value="HTH-TYPE TRANSCRIPTIONAL DUAL REGULATOR CECR"/>
    <property type="match status" value="1"/>
</dbReference>
<evidence type="ECO:0000256" key="4">
    <source>
        <dbReference type="SAM" id="MobiDB-lite"/>
    </source>
</evidence>
<evidence type="ECO:0000256" key="1">
    <source>
        <dbReference type="ARBA" id="ARBA00023015"/>
    </source>
</evidence>
<evidence type="ECO:0000313" key="5">
    <source>
        <dbReference type="EMBL" id="ALN56167.1"/>
    </source>
</evidence>
<feature type="compositionally biased region" description="Polar residues" evidence="4">
    <location>
        <begin position="1"/>
        <end position="11"/>
    </location>
</feature>
<keyword evidence="2" id="KW-0238">DNA-binding</keyword>
<gene>
    <name evidence="5" type="ORF">GLE_0809</name>
</gene>
<dbReference type="Proteomes" id="UP000061569">
    <property type="component" value="Chromosome"/>
</dbReference>
<dbReference type="InterPro" id="IPR001647">
    <property type="entry name" value="HTH_TetR"/>
</dbReference>
<dbReference type="Pfam" id="PF00440">
    <property type="entry name" value="TetR_N"/>
    <property type="match status" value="1"/>
</dbReference>
<dbReference type="PANTHER" id="PTHR30055">
    <property type="entry name" value="HTH-TYPE TRANSCRIPTIONAL REGULATOR RUTR"/>
    <property type="match status" value="1"/>
</dbReference>
<proteinExistence type="predicted"/>
<dbReference type="InterPro" id="IPR036271">
    <property type="entry name" value="Tet_transcr_reg_TetR-rel_C_sf"/>
</dbReference>
<dbReference type="Pfam" id="PF14246">
    <property type="entry name" value="TetR_C_7"/>
    <property type="match status" value="1"/>
</dbReference>
<keyword evidence="1" id="KW-0805">Transcription regulation</keyword>
<sequence>MVSPRPSSQTDAAGQKASAAKPAGPGRPKDLSKRNAILEAAKRLFLIEGYDGVSMDQIAAEAGVSKLTVYSHFGDKETLFAAAVRAHCEQHLPALLFAPEPGTPLRERLLAIAQAFFEMASAPEAIRIHRLLCTPQLAQSPLTRLFWDVGPHRLHEEFAGLLRSRAEAGELDLADADTAARQFFAVLKGEPYALLMLGYPLPGKAETRAHLEASVDMFLRAYARRGG</sequence>
<feature type="region of interest" description="Disordered" evidence="4">
    <location>
        <begin position="1"/>
        <end position="31"/>
    </location>
</feature>
<accession>A0A0S2DCG8</accession>
<dbReference type="SUPFAM" id="SSF48498">
    <property type="entry name" value="Tetracyclin repressor-like, C-terminal domain"/>
    <property type="match status" value="1"/>
</dbReference>
<dbReference type="STRING" id="69.GLE_0809"/>
<dbReference type="PATRIC" id="fig|69.6.peg.798"/>
<evidence type="ECO:0000256" key="2">
    <source>
        <dbReference type="ARBA" id="ARBA00023125"/>
    </source>
</evidence>
<dbReference type="KEGG" id="lez:GLE_0809"/>
<dbReference type="AlphaFoldDB" id="A0A0S2DCG8"/>
<evidence type="ECO:0000313" key="6">
    <source>
        <dbReference type="Proteomes" id="UP000061569"/>
    </source>
</evidence>
<dbReference type="PRINTS" id="PR00455">
    <property type="entry name" value="HTHTETR"/>
</dbReference>
<dbReference type="Gene3D" id="1.10.10.60">
    <property type="entry name" value="Homeodomain-like"/>
    <property type="match status" value="1"/>
</dbReference>
<dbReference type="PROSITE" id="PS50977">
    <property type="entry name" value="HTH_TETR_2"/>
    <property type="match status" value="1"/>
</dbReference>
<name>A0A0S2DCG8_LYSEN</name>
<dbReference type="EMBL" id="CP013140">
    <property type="protein sequence ID" value="ALN56167.1"/>
    <property type="molecule type" value="Genomic_DNA"/>
</dbReference>
<feature type="compositionally biased region" description="Low complexity" evidence="4">
    <location>
        <begin position="12"/>
        <end position="26"/>
    </location>
</feature>